<feature type="compositionally biased region" description="Acidic residues" evidence="7">
    <location>
        <begin position="668"/>
        <end position="681"/>
    </location>
</feature>
<dbReference type="GO" id="GO:0045296">
    <property type="term" value="F:cadherin binding"/>
    <property type="evidence" value="ECO:0007669"/>
    <property type="project" value="InterPro"/>
</dbReference>
<dbReference type="GO" id="GO:0051015">
    <property type="term" value="F:actin filament binding"/>
    <property type="evidence" value="ECO:0007669"/>
    <property type="project" value="InterPro"/>
</dbReference>
<evidence type="ECO:0000256" key="4">
    <source>
        <dbReference type="ARBA" id="ARBA00022490"/>
    </source>
</evidence>
<dbReference type="Gene3D" id="6.10.250.2510">
    <property type="match status" value="1"/>
</dbReference>
<evidence type="ECO:0000256" key="2">
    <source>
        <dbReference type="ARBA" id="ARBA00004496"/>
    </source>
</evidence>
<comment type="subcellular location">
    <subcellularLocation>
        <location evidence="1">Cell junction</location>
    </subcellularLocation>
    <subcellularLocation>
        <location evidence="2">Cytoplasm</location>
    </subcellularLocation>
</comment>
<proteinExistence type="inferred from homology"/>
<evidence type="ECO:0000313" key="8">
    <source>
        <dbReference type="Proteomes" id="UP000887561"/>
    </source>
</evidence>
<dbReference type="PANTHER" id="PTHR18914:SF9">
    <property type="entry name" value="CATENIN ALPHA"/>
    <property type="match status" value="1"/>
</dbReference>
<evidence type="ECO:0000256" key="3">
    <source>
        <dbReference type="ARBA" id="ARBA00008376"/>
    </source>
</evidence>
<dbReference type="InterPro" id="IPR006077">
    <property type="entry name" value="Vinculin/catenin"/>
</dbReference>
<dbReference type="GO" id="GO:0098609">
    <property type="term" value="P:cell-cell adhesion"/>
    <property type="evidence" value="ECO:0007669"/>
    <property type="project" value="TreeGrafter"/>
</dbReference>
<dbReference type="GO" id="GO:0016477">
    <property type="term" value="P:cell migration"/>
    <property type="evidence" value="ECO:0007669"/>
    <property type="project" value="TreeGrafter"/>
</dbReference>
<sequence length="925" mass="104923">MLNRFEGFMLEPLMKFNRQLMAESAYSLNFNIDDVKTKTVERLISPLIHLITSLHANMQPLSGATRDGKEVMKRLKERLDSFIMTGQQTVQIKTQFPGAEKIFAQLNDALNDVALAGDNLLIIGEPFIADAENPDLRSQTVEASRATLLAVARLLIITDMIDVDILLKKADKVRQNFNALKNAQSKSELLKTSQNLDMELHELMEMTRRRVRDLRDSAAQDDLQAAIAMLKITTPIMIASSKAFLQHPGLDGLKLNQNYAEDELNRALDCFCDAVQGDRPHDEFAFSQHGKLNELALNFEKFQRRVYMDPSEYQSHRHRPQLEELLERIASSSGLIADMKTTKPMRHDQIISGVNNLRQALQDLLKEYERNVGSMEPSEDLDLCKVFLAHKIRDLRRHLRRTIVDHVSDVFVDVRTPLLQLIENASNGDFPNTERAATLFQTQANNVVAVARLVANVSNDVDGVRVLRYATLLCEKIAPQVVNAAFLLCEDPHSEVLKENMSTFEHVWFDRVKMLTMAVDSLISFDDFLAVSEAHISEDCQQGIQAIVEHNSEMLDRNAGYIRGRSVRVCDMVLNEIGQVPSDSYSENVKRATLCLRDNVLPHFKKRAEQIVSALTEVEKTSKDGDDENQTEMETKREVDEMIDACQLVYDAVTDIRHALLMNRNPEDVDSDNEYEEDGLPSDEACSQSSASEMQNQQQIMRQLPEESKREIQKQIDVFKITQRKFEYEVGKWDETGNDIIALAKKMCQIMMNMTDFTKGRGPYKTTMDVIKAAQEISEYGAKLNGFARQIGSESVESNTKKDLFAYLERITLFCHQLNVKADVQVVGDELRVSGLEAAFSLIQNAKNLLNAVILTVKSAYIANTKYRRKENTKPNVVEWRMAAPQKQPLINAPAKVTNTHGIVRRASERRQPPLQALTQFQISK</sequence>
<dbReference type="WBParaSite" id="scaffold3342_cov163.g6465">
    <property type="protein sequence ID" value="scaffold3342_cov163.g6465"/>
    <property type="gene ID" value="scaffold3342_cov163.g6465"/>
</dbReference>
<dbReference type="InterPro" id="IPR036723">
    <property type="entry name" value="Alpha-catenin/vinculin-like_sf"/>
</dbReference>
<dbReference type="GO" id="GO:0016342">
    <property type="term" value="C:catenin complex"/>
    <property type="evidence" value="ECO:0007669"/>
    <property type="project" value="TreeGrafter"/>
</dbReference>
<dbReference type="AlphaFoldDB" id="A0A915MAE7"/>
<dbReference type="Proteomes" id="UP000887561">
    <property type="component" value="Unplaced"/>
</dbReference>
<evidence type="ECO:0000256" key="7">
    <source>
        <dbReference type="SAM" id="MobiDB-lite"/>
    </source>
</evidence>
<keyword evidence="8" id="KW-1185">Reference proteome</keyword>
<reference evidence="9" key="1">
    <citation type="submission" date="2022-11" db="UniProtKB">
        <authorList>
            <consortium name="WormBaseParasite"/>
        </authorList>
    </citation>
    <scope>IDENTIFICATION</scope>
</reference>
<accession>A0A915MAE7</accession>
<comment type="similarity">
    <text evidence="3">Belongs to the vinculin/alpha-catenin family.</text>
</comment>
<evidence type="ECO:0000256" key="1">
    <source>
        <dbReference type="ARBA" id="ARBA00004282"/>
    </source>
</evidence>
<dbReference type="SUPFAM" id="SSF47220">
    <property type="entry name" value="alpha-catenin/vinculin-like"/>
    <property type="match status" value="4"/>
</dbReference>
<evidence type="ECO:0000256" key="6">
    <source>
        <dbReference type="ARBA" id="ARBA00022949"/>
    </source>
</evidence>
<feature type="region of interest" description="Disordered" evidence="7">
    <location>
        <begin position="665"/>
        <end position="690"/>
    </location>
</feature>
<dbReference type="GO" id="GO:0008013">
    <property type="term" value="F:beta-catenin binding"/>
    <property type="evidence" value="ECO:0007669"/>
    <property type="project" value="TreeGrafter"/>
</dbReference>
<dbReference type="GO" id="GO:0005737">
    <property type="term" value="C:cytoplasm"/>
    <property type="evidence" value="ECO:0007669"/>
    <property type="project" value="UniProtKB-SubCell"/>
</dbReference>
<name>A0A915MAE7_MELJA</name>
<dbReference type="Pfam" id="PF01044">
    <property type="entry name" value="Vinculin"/>
    <property type="match status" value="1"/>
</dbReference>
<evidence type="ECO:0000256" key="5">
    <source>
        <dbReference type="ARBA" id="ARBA00022889"/>
    </source>
</evidence>
<dbReference type="Gene3D" id="1.20.120.230">
    <property type="entry name" value="Alpha-catenin/vinculin-like"/>
    <property type="match status" value="5"/>
</dbReference>
<protein>
    <submittedName>
        <fullName evidence="9">Alpha-catenin</fullName>
    </submittedName>
</protein>
<dbReference type="GO" id="GO:0005912">
    <property type="term" value="C:adherens junction"/>
    <property type="evidence" value="ECO:0007669"/>
    <property type="project" value="TreeGrafter"/>
</dbReference>
<keyword evidence="5" id="KW-0130">Cell adhesion</keyword>
<dbReference type="InterPro" id="IPR001033">
    <property type="entry name" value="Alpha_catenin"/>
</dbReference>
<keyword evidence="6" id="KW-0965">Cell junction</keyword>
<evidence type="ECO:0000313" key="9">
    <source>
        <dbReference type="WBParaSite" id="scaffold3342_cov163.g6465"/>
    </source>
</evidence>
<organism evidence="8 9">
    <name type="scientific">Meloidogyne javanica</name>
    <name type="common">Root-knot nematode worm</name>
    <dbReference type="NCBI Taxonomy" id="6303"/>
    <lineage>
        <taxon>Eukaryota</taxon>
        <taxon>Metazoa</taxon>
        <taxon>Ecdysozoa</taxon>
        <taxon>Nematoda</taxon>
        <taxon>Chromadorea</taxon>
        <taxon>Rhabditida</taxon>
        <taxon>Tylenchina</taxon>
        <taxon>Tylenchomorpha</taxon>
        <taxon>Tylenchoidea</taxon>
        <taxon>Meloidogynidae</taxon>
        <taxon>Meloidogyninae</taxon>
        <taxon>Meloidogyne</taxon>
        <taxon>Meloidogyne incognita group</taxon>
    </lineage>
</organism>
<keyword evidence="4" id="KW-0963">Cytoplasm</keyword>
<dbReference type="PANTHER" id="PTHR18914">
    <property type="entry name" value="ALPHA CATENIN"/>
    <property type="match status" value="1"/>
</dbReference>
<dbReference type="PRINTS" id="PR00805">
    <property type="entry name" value="ALPHACATENIN"/>
</dbReference>